<reference evidence="3" key="2">
    <citation type="submission" date="2020-04" db="EMBL/GenBank/DDBJ databases">
        <authorList>
            <consortium name="NCBI Genome Project"/>
        </authorList>
    </citation>
    <scope>NUCLEOTIDE SEQUENCE</scope>
    <source>
        <strain evidence="3">CBS 304.34</strain>
    </source>
</reference>
<sequence length="157" mass="18141">MSALGTYKFKTGLGVRSIEKQLQNTIHTGTLRTDEDLTLCWVKINTGFEKILAGGPSISEIPSIIRLQIGYYELVLTPTMLSHLESKCKIATDYDPFKPISGSCIYGFQEARNRKGRQFLERCQFHAPHVKQVYDSYITRRKESEAWWKFKFPLSWN</sequence>
<reference evidence="1 3" key="1">
    <citation type="journal article" date="2020" name="Stud. Mycol.">
        <title>101 Dothideomycetes genomes: a test case for predicting lifestyles and emergence of pathogens.</title>
        <authorList>
            <person name="Haridas S."/>
            <person name="Albert R."/>
            <person name="Binder M."/>
            <person name="Bloem J."/>
            <person name="Labutti K."/>
            <person name="Salamov A."/>
            <person name="Andreopoulos B."/>
            <person name="Baker S."/>
            <person name="Barry K."/>
            <person name="Bills G."/>
            <person name="Bluhm B."/>
            <person name="Cannon C."/>
            <person name="Castanera R."/>
            <person name="Culley D."/>
            <person name="Daum C."/>
            <person name="Ezra D."/>
            <person name="Gonzalez J."/>
            <person name="Henrissat B."/>
            <person name="Kuo A."/>
            <person name="Liang C."/>
            <person name="Lipzen A."/>
            <person name="Lutzoni F."/>
            <person name="Magnuson J."/>
            <person name="Mondo S."/>
            <person name="Nolan M."/>
            <person name="Ohm R."/>
            <person name="Pangilinan J."/>
            <person name="Park H.-J."/>
            <person name="Ramirez L."/>
            <person name="Alfaro M."/>
            <person name="Sun H."/>
            <person name="Tritt A."/>
            <person name="Yoshinaga Y."/>
            <person name="Zwiers L.-H."/>
            <person name="Turgeon B."/>
            <person name="Goodwin S."/>
            <person name="Spatafora J."/>
            <person name="Crous P."/>
            <person name="Grigoriev I."/>
        </authorList>
    </citation>
    <scope>NUCLEOTIDE SEQUENCE</scope>
    <source>
        <strain evidence="1 3">CBS 304.34</strain>
    </source>
</reference>
<name>A0A6A6Y2W9_9PEZI</name>
<reference evidence="3" key="3">
    <citation type="submission" date="2025-04" db="UniProtKB">
        <authorList>
            <consortium name="RefSeq"/>
        </authorList>
    </citation>
    <scope>IDENTIFICATION</scope>
    <source>
        <strain evidence="3">CBS 304.34</strain>
    </source>
</reference>
<evidence type="ECO:0000313" key="1">
    <source>
        <dbReference type="EMBL" id="KAF2803176.1"/>
    </source>
</evidence>
<dbReference type="RefSeq" id="XP_033570140.1">
    <property type="nucleotide sequence ID" value="XM_033721265.1"/>
</dbReference>
<evidence type="ECO:0000313" key="2">
    <source>
        <dbReference type="Proteomes" id="UP000504636"/>
    </source>
</evidence>
<dbReference type="Proteomes" id="UP000504636">
    <property type="component" value="Unplaced"/>
</dbReference>
<dbReference type="EMBL" id="MU003719">
    <property type="protein sequence ID" value="KAF2803176.1"/>
    <property type="molecule type" value="Genomic_DNA"/>
</dbReference>
<gene>
    <name evidence="1 3" type="ORF">BDZ99DRAFT_468512</name>
</gene>
<evidence type="ECO:0000313" key="3">
    <source>
        <dbReference type="RefSeq" id="XP_033570140.1"/>
    </source>
</evidence>
<accession>A0A6A6Y2W9</accession>
<organism evidence="1">
    <name type="scientific">Mytilinidion resinicola</name>
    <dbReference type="NCBI Taxonomy" id="574789"/>
    <lineage>
        <taxon>Eukaryota</taxon>
        <taxon>Fungi</taxon>
        <taxon>Dikarya</taxon>
        <taxon>Ascomycota</taxon>
        <taxon>Pezizomycotina</taxon>
        <taxon>Dothideomycetes</taxon>
        <taxon>Pleosporomycetidae</taxon>
        <taxon>Mytilinidiales</taxon>
        <taxon>Mytilinidiaceae</taxon>
        <taxon>Mytilinidion</taxon>
    </lineage>
</organism>
<proteinExistence type="predicted"/>
<dbReference type="AlphaFoldDB" id="A0A6A6Y2W9"/>
<protein>
    <submittedName>
        <fullName evidence="1 3">Uncharacterized protein</fullName>
    </submittedName>
</protein>
<dbReference type="GeneID" id="54462158"/>
<keyword evidence="2" id="KW-1185">Reference proteome</keyword>